<feature type="region of interest" description="Disordered" evidence="1">
    <location>
        <begin position="51"/>
        <end position="73"/>
    </location>
</feature>
<keyword evidence="3" id="KW-1185">Reference proteome</keyword>
<protein>
    <submittedName>
        <fullName evidence="2">Uncharacterized protein</fullName>
    </submittedName>
</protein>
<dbReference type="RefSeq" id="WP_379758662.1">
    <property type="nucleotide sequence ID" value="NZ_JBHSMR010000013.1"/>
</dbReference>
<organism evidence="2 3">
    <name type="scientific">Massilia suwonensis</name>
    <dbReference type="NCBI Taxonomy" id="648895"/>
    <lineage>
        <taxon>Bacteria</taxon>
        <taxon>Pseudomonadati</taxon>
        <taxon>Pseudomonadota</taxon>
        <taxon>Betaproteobacteria</taxon>
        <taxon>Burkholderiales</taxon>
        <taxon>Oxalobacteraceae</taxon>
        <taxon>Telluria group</taxon>
        <taxon>Massilia</taxon>
    </lineage>
</organism>
<evidence type="ECO:0000256" key="1">
    <source>
        <dbReference type="SAM" id="MobiDB-lite"/>
    </source>
</evidence>
<proteinExistence type="predicted"/>
<dbReference type="Proteomes" id="UP001596101">
    <property type="component" value="Unassembled WGS sequence"/>
</dbReference>
<gene>
    <name evidence="2" type="ORF">ACFPQ5_17760</name>
</gene>
<evidence type="ECO:0000313" key="3">
    <source>
        <dbReference type="Proteomes" id="UP001596101"/>
    </source>
</evidence>
<dbReference type="EMBL" id="JBHSMR010000013">
    <property type="protein sequence ID" value="MFC5480048.1"/>
    <property type="molecule type" value="Genomic_DNA"/>
</dbReference>
<feature type="compositionally biased region" description="Basic and acidic residues" evidence="1">
    <location>
        <begin position="51"/>
        <end position="62"/>
    </location>
</feature>
<comment type="caution">
    <text evidence="2">The sequence shown here is derived from an EMBL/GenBank/DDBJ whole genome shotgun (WGS) entry which is preliminary data.</text>
</comment>
<accession>A0ABW0MQ67</accession>
<sequence>MFESAYSQEATLRVSKLYGMIFRLKCSEGCWTKEPPYLFLIDIGLGSDVHGREPGEPRRWEQPENALTGSAVQ</sequence>
<name>A0ABW0MQ67_9BURK</name>
<evidence type="ECO:0000313" key="2">
    <source>
        <dbReference type="EMBL" id="MFC5480048.1"/>
    </source>
</evidence>
<reference evidence="3" key="1">
    <citation type="journal article" date="2019" name="Int. J. Syst. Evol. Microbiol.">
        <title>The Global Catalogue of Microorganisms (GCM) 10K type strain sequencing project: providing services to taxonomists for standard genome sequencing and annotation.</title>
        <authorList>
            <consortium name="The Broad Institute Genomics Platform"/>
            <consortium name="The Broad Institute Genome Sequencing Center for Infectious Disease"/>
            <person name="Wu L."/>
            <person name="Ma J."/>
        </authorList>
    </citation>
    <scope>NUCLEOTIDE SEQUENCE [LARGE SCALE GENOMIC DNA]</scope>
    <source>
        <strain evidence="3">CCUG 43111</strain>
    </source>
</reference>